<accession>A0ACA9Q821</accession>
<evidence type="ECO:0000313" key="1">
    <source>
        <dbReference type="EMBL" id="CAG8740434.1"/>
    </source>
</evidence>
<name>A0ACA9Q821_9GLOM</name>
<feature type="non-terminal residue" evidence="1">
    <location>
        <position position="1"/>
    </location>
</feature>
<proteinExistence type="predicted"/>
<protein>
    <submittedName>
        <fullName evidence="1">4719_t:CDS:1</fullName>
    </submittedName>
</protein>
<sequence length="169" mass="18255">TQVRAASSPRTLGRLSSPLSPTRGLASAFMESPMHSGSDVYHTPVVGRQTTPPPTEAEKKLLDDFIKTPTPPRPTKGDDSASVNNNKRKRAAVAFEAPDQGSFAVQTQQPEGEWEDEDVDVQLSQQRGAPLEDQVDSILDDDGKYEIESQTDETALTEDGASFSPVVNS</sequence>
<reference evidence="1" key="1">
    <citation type="submission" date="2021-06" db="EMBL/GenBank/DDBJ databases">
        <authorList>
            <person name="Kallberg Y."/>
            <person name="Tangrot J."/>
            <person name="Rosling A."/>
        </authorList>
    </citation>
    <scope>NUCLEOTIDE SEQUENCE</scope>
    <source>
        <strain evidence="1">CL356</strain>
    </source>
</reference>
<keyword evidence="2" id="KW-1185">Reference proteome</keyword>
<evidence type="ECO:0000313" key="2">
    <source>
        <dbReference type="Proteomes" id="UP000789525"/>
    </source>
</evidence>
<comment type="caution">
    <text evidence="1">The sequence shown here is derived from an EMBL/GenBank/DDBJ whole genome shotgun (WGS) entry which is preliminary data.</text>
</comment>
<dbReference type="EMBL" id="CAJVPT010047633">
    <property type="protein sequence ID" value="CAG8740434.1"/>
    <property type="molecule type" value="Genomic_DNA"/>
</dbReference>
<gene>
    <name evidence="1" type="ORF">ACOLOM_LOCUS12144</name>
</gene>
<dbReference type="Proteomes" id="UP000789525">
    <property type="component" value="Unassembled WGS sequence"/>
</dbReference>
<organism evidence="1 2">
    <name type="scientific">Acaulospora colombiana</name>
    <dbReference type="NCBI Taxonomy" id="27376"/>
    <lineage>
        <taxon>Eukaryota</taxon>
        <taxon>Fungi</taxon>
        <taxon>Fungi incertae sedis</taxon>
        <taxon>Mucoromycota</taxon>
        <taxon>Glomeromycotina</taxon>
        <taxon>Glomeromycetes</taxon>
        <taxon>Diversisporales</taxon>
        <taxon>Acaulosporaceae</taxon>
        <taxon>Acaulospora</taxon>
    </lineage>
</organism>